<evidence type="ECO:0000256" key="6">
    <source>
        <dbReference type="ARBA" id="ARBA00022679"/>
    </source>
</evidence>
<dbReference type="AlphaFoldDB" id="A0A498H2N5"/>
<evidence type="ECO:0000256" key="1">
    <source>
        <dbReference type="ARBA" id="ARBA00004389"/>
    </source>
</evidence>
<evidence type="ECO:0000256" key="7">
    <source>
        <dbReference type="ARBA" id="ARBA00022692"/>
    </source>
</evidence>
<keyword evidence="11" id="KW-0472">Membrane</keyword>
<keyword evidence="5" id="KW-0328">Glycosyltransferase</keyword>
<evidence type="ECO:0000256" key="10">
    <source>
        <dbReference type="ARBA" id="ARBA00022989"/>
    </source>
</evidence>
<evidence type="ECO:0000313" key="15">
    <source>
        <dbReference type="Proteomes" id="UP000290932"/>
    </source>
</evidence>
<dbReference type="SUPFAM" id="SSF53448">
    <property type="entry name" value="Nucleotide-diphospho-sugar transferases"/>
    <property type="match status" value="1"/>
</dbReference>
<dbReference type="PANTHER" id="PTHR10859:SF91">
    <property type="entry name" value="DOLICHYL-PHOSPHATE BETA-GLUCOSYLTRANSFERASE"/>
    <property type="match status" value="1"/>
</dbReference>
<dbReference type="CDD" id="cd04188">
    <property type="entry name" value="DPG_synthase"/>
    <property type="match status" value="1"/>
</dbReference>
<feature type="domain" description="Glycosyltransferase 2-like" evidence="13">
    <location>
        <begin position="15"/>
        <end position="177"/>
    </location>
</feature>
<comment type="pathway">
    <text evidence="2">Protein modification; protein glycosylation.</text>
</comment>
<keyword evidence="6 14" id="KW-0808">Transferase</keyword>
<keyword evidence="15" id="KW-1185">Reference proteome</keyword>
<accession>A0A498H2N5</accession>
<evidence type="ECO:0000256" key="9">
    <source>
        <dbReference type="ARBA" id="ARBA00022968"/>
    </source>
</evidence>
<evidence type="ECO:0000313" key="14">
    <source>
        <dbReference type="EMBL" id="RXE57329.1"/>
    </source>
</evidence>
<reference evidence="14 15" key="1">
    <citation type="journal article" date="2015" name="Int. J. Syst. Evol. Microbiol.">
        <title>Methanoculleus taiwanensis sp. nov., a methanogen isolated from deep marine sediment at the deformation front area near Taiwan.</title>
        <authorList>
            <person name="Weng C.Y."/>
            <person name="Chen S.C."/>
            <person name="Lai M.C."/>
            <person name="Wu S.Y."/>
            <person name="Lin S."/>
            <person name="Yang T.F."/>
            <person name="Chen P.C."/>
        </authorList>
    </citation>
    <scope>NUCLEOTIDE SEQUENCE [LARGE SCALE GENOMIC DNA]</scope>
    <source>
        <strain evidence="14 15">CYW4</strain>
    </source>
</reference>
<keyword evidence="9" id="KW-0735">Signal-anchor</keyword>
<keyword evidence="7" id="KW-0812">Transmembrane</keyword>
<dbReference type="InterPro" id="IPR029044">
    <property type="entry name" value="Nucleotide-diphossugar_trans"/>
</dbReference>
<comment type="subcellular location">
    <subcellularLocation>
        <location evidence="1">Endoplasmic reticulum membrane</location>
        <topology evidence="1">Single-pass membrane protein</topology>
    </subcellularLocation>
</comment>
<evidence type="ECO:0000256" key="4">
    <source>
        <dbReference type="ARBA" id="ARBA00012583"/>
    </source>
</evidence>
<keyword evidence="10" id="KW-1133">Transmembrane helix</keyword>
<gene>
    <name evidence="14" type="ORF">ABH15_04320</name>
</gene>
<keyword evidence="8" id="KW-0256">Endoplasmic reticulum</keyword>
<name>A0A498H2N5_9EURY</name>
<dbReference type="EMBL" id="LHQS01000001">
    <property type="protein sequence ID" value="RXE57329.1"/>
    <property type="molecule type" value="Genomic_DNA"/>
</dbReference>
<dbReference type="InterPro" id="IPR035518">
    <property type="entry name" value="DPG_synthase"/>
</dbReference>
<dbReference type="PANTHER" id="PTHR10859">
    <property type="entry name" value="GLYCOSYL TRANSFERASE"/>
    <property type="match status" value="1"/>
</dbReference>
<evidence type="ECO:0000259" key="13">
    <source>
        <dbReference type="Pfam" id="PF00535"/>
    </source>
</evidence>
<comment type="similarity">
    <text evidence="3">Belongs to the glycosyltransferase 2 family.</text>
</comment>
<evidence type="ECO:0000256" key="11">
    <source>
        <dbReference type="ARBA" id="ARBA00023136"/>
    </source>
</evidence>
<sequence length="235" mass="25902">MLSDSAQVHPWDCTLVIPAYNEEARIQNLLSDVSSFAGELIFVCDGTDSTADIIRAFAGERPQLRIRCLVFDHRLGKGGGVLAGMKASGGRYVGYMDADGSTAIDQMVCLFDRLGKADGAIGSRWVPGAVLVVKQSLTRRVQSRLFNLIVKVLFGLEYRDTQCGAKVFRREALEAVFPDLRATGFEFDVELLWRLRQKGFSVDEISIVWENKDASKVGGSDVFGMLTGMLRLRLG</sequence>
<dbReference type="OrthoDB" id="351177at2157"/>
<evidence type="ECO:0000256" key="2">
    <source>
        <dbReference type="ARBA" id="ARBA00004922"/>
    </source>
</evidence>
<evidence type="ECO:0000256" key="12">
    <source>
        <dbReference type="ARBA" id="ARBA00045097"/>
    </source>
</evidence>
<comment type="caution">
    <text evidence="14">The sequence shown here is derived from an EMBL/GenBank/DDBJ whole genome shotgun (WGS) entry which is preliminary data.</text>
</comment>
<dbReference type="InterPro" id="IPR001173">
    <property type="entry name" value="Glyco_trans_2-like"/>
</dbReference>
<dbReference type="GO" id="GO:0004581">
    <property type="term" value="F:dolichyl-phosphate beta-glucosyltransferase activity"/>
    <property type="evidence" value="ECO:0007669"/>
    <property type="project" value="UniProtKB-EC"/>
</dbReference>
<dbReference type="EC" id="2.4.1.117" evidence="4"/>
<organism evidence="14 15">
    <name type="scientific">Methanoculleus taiwanensis</name>
    <dbReference type="NCBI Taxonomy" id="1550565"/>
    <lineage>
        <taxon>Archaea</taxon>
        <taxon>Methanobacteriati</taxon>
        <taxon>Methanobacteriota</taxon>
        <taxon>Stenosarchaea group</taxon>
        <taxon>Methanomicrobia</taxon>
        <taxon>Methanomicrobiales</taxon>
        <taxon>Methanomicrobiaceae</taxon>
        <taxon>Methanoculleus</taxon>
    </lineage>
</organism>
<dbReference type="Gene3D" id="3.90.550.10">
    <property type="entry name" value="Spore Coat Polysaccharide Biosynthesis Protein SpsA, Chain A"/>
    <property type="match status" value="1"/>
</dbReference>
<dbReference type="GO" id="GO:0006487">
    <property type="term" value="P:protein N-linked glycosylation"/>
    <property type="evidence" value="ECO:0007669"/>
    <property type="project" value="TreeGrafter"/>
</dbReference>
<evidence type="ECO:0000256" key="5">
    <source>
        <dbReference type="ARBA" id="ARBA00022676"/>
    </source>
</evidence>
<dbReference type="Proteomes" id="UP000290932">
    <property type="component" value="Unassembled WGS sequence"/>
</dbReference>
<protein>
    <recommendedName>
        <fullName evidence="4">dolichyl-phosphate beta-glucosyltransferase</fullName>
        <ecNumber evidence="4">2.4.1.117</ecNumber>
    </recommendedName>
</protein>
<evidence type="ECO:0000256" key="3">
    <source>
        <dbReference type="ARBA" id="ARBA00006739"/>
    </source>
</evidence>
<dbReference type="Pfam" id="PF00535">
    <property type="entry name" value="Glycos_transf_2"/>
    <property type="match status" value="1"/>
</dbReference>
<dbReference type="RefSeq" id="WP_128693122.1">
    <property type="nucleotide sequence ID" value="NZ_LHQS01000001.1"/>
</dbReference>
<comment type="catalytic activity">
    <reaction evidence="12">
        <text>a di-trans,poly-cis-dolichyl phosphate + UDP-alpha-D-glucose = a di-trans,poly-cis-dolichyl beta-D-glucosyl phosphate + UDP</text>
        <dbReference type="Rhea" id="RHEA:15401"/>
        <dbReference type="Rhea" id="RHEA-COMP:19498"/>
        <dbReference type="Rhea" id="RHEA-COMP:19502"/>
        <dbReference type="ChEBI" id="CHEBI:57525"/>
        <dbReference type="ChEBI" id="CHEBI:57683"/>
        <dbReference type="ChEBI" id="CHEBI:58223"/>
        <dbReference type="ChEBI" id="CHEBI:58885"/>
        <dbReference type="EC" id="2.4.1.117"/>
    </reaction>
    <physiologicalReaction direction="left-to-right" evidence="12">
        <dbReference type="Rhea" id="RHEA:15402"/>
    </physiologicalReaction>
</comment>
<evidence type="ECO:0000256" key="8">
    <source>
        <dbReference type="ARBA" id="ARBA00022824"/>
    </source>
</evidence>
<proteinExistence type="inferred from homology"/>